<evidence type="ECO:0000256" key="1">
    <source>
        <dbReference type="SAM" id="MobiDB-lite"/>
    </source>
</evidence>
<feature type="domain" description="Peptidase C51" evidence="3">
    <location>
        <begin position="421"/>
        <end position="505"/>
    </location>
</feature>
<keyword evidence="2" id="KW-1133">Transmembrane helix</keyword>
<evidence type="ECO:0000313" key="6">
    <source>
        <dbReference type="Proteomes" id="UP001212160"/>
    </source>
</evidence>
<dbReference type="Pfam" id="PF13702">
    <property type="entry name" value="Lysozyme_like"/>
    <property type="match status" value="1"/>
</dbReference>
<dbReference type="RefSeq" id="WP_272108065.1">
    <property type="nucleotide sequence ID" value="NZ_JAQMLA010000054.1"/>
</dbReference>
<dbReference type="CDD" id="cd16891">
    <property type="entry name" value="CwlT-like"/>
    <property type="match status" value="1"/>
</dbReference>
<dbReference type="Pfam" id="PF05257">
    <property type="entry name" value="CHAP"/>
    <property type="match status" value="1"/>
</dbReference>
<feature type="compositionally biased region" description="Basic and acidic residues" evidence="1">
    <location>
        <begin position="85"/>
        <end position="95"/>
    </location>
</feature>
<dbReference type="InterPro" id="IPR023346">
    <property type="entry name" value="Lysozyme-like_dom_sf"/>
</dbReference>
<protein>
    <submittedName>
        <fullName evidence="5">Lysozyme family protein</fullName>
    </submittedName>
</protein>
<feature type="domain" description="CwlT-like lysozyme" evidence="4">
    <location>
        <begin position="230"/>
        <end position="381"/>
    </location>
</feature>
<proteinExistence type="predicted"/>
<dbReference type="Gene3D" id="1.10.530.10">
    <property type="match status" value="1"/>
</dbReference>
<dbReference type="Proteomes" id="UP001212160">
    <property type="component" value="Unassembled WGS sequence"/>
</dbReference>
<evidence type="ECO:0000259" key="4">
    <source>
        <dbReference type="Pfam" id="PF13702"/>
    </source>
</evidence>
<dbReference type="InterPro" id="IPR007921">
    <property type="entry name" value="CHAP_dom"/>
</dbReference>
<dbReference type="SUPFAM" id="SSF53955">
    <property type="entry name" value="Lysozyme-like"/>
    <property type="match status" value="1"/>
</dbReference>
<evidence type="ECO:0000256" key="2">
    <source>
        <dbReference type="SAM" id="Phobius"/>
    </source>
</evidence>
<dbReference type="SUPFAM" id="SSF54001">
    <property type="entry name" value="Cysteine proteinases"/>
    <property type="match status" value="1"/>
</dbReference>
<dbReference type="AlphaFoldDB" id="A0AAW6DLK5"/>
<dbReference type="EMBL" id="JAQMLA010000054">
    <property type="protein sequence ID" value="MDB8687902.1"/>
    <property type="molecule type" value="Genomic_DNA"/>
</dbReference>
<dbReference type="InterPro" id="IPR047194">
    <property type="entry name" value="CwlT-like_lysozyme"/>
</dbReference>
<evidence type="ECO:0000259" key="3">
    <source>
        <dbReference type="Pfam" id="PF05257"/>
    </source>
</evidence>
<comment type="caution">
    <text evidence="5">The sequence shown here is derived from an EMBL/GenBank/DDBJ whole genome shotgun (WGS) entry which is preliminary data.</text>
</comment>
<reference evidence="5" key="1">
    <citation type="submission" date="2023-01" db="EMBL/GenBank/DDBJ databases">
        <title>Human gut microbiome strain richness.</title>
        <authorList>
            <person name="Chen-Liaw A."/>
        </authorList>
    </citation>
    <scope>NUCLEOTIDE SEQUENCE</scope>
    <source>
        <strain evidence="5">RTP21484st1_H11_RTP21484_190118</strain>
    </source>
</reference>
<gene>
    <name evidence="5" type="ORF">PNW85_14730</name>
</gene>
<organism evidence="5 6">
    <name type="scientific">Mediterraneibacter gnavus</name>
    <name type="common">Ruminococcus gnavus</name>
    <dbReference type="NCBI Taxonomy" id="33038"/>
    <lineage>
        <taxon>Bacteria</taxon>
        <taxon>Bacillati</taxon>
        <taxon>Bacillota</taxon>
        <taxon>Clostridia</taxon>
        <taxon>Lachnospirales</taxon>
        <taxon>Lachnospiraceae</taxon>
        <taxon>Mediterraneibacter</taxon>
    </lineage>
</organism>
<sequence length="529" mass="57934">MDRATSYGGSGAYQGGKVLAKKASDRIKTKIRSQKASDAIYDAGHAGEEGTEVTGTRTENPNVMGNQEKGNRDLKSRRNQTSAGERIDSRIKTREFLEGKGKKPFELEMKKQEQPFSRSAKLTGIDVKQAGKFQKAAQKTNQAKKQAEHAYRAGKKLAIEGKRTAVRSAKGIRKAVHVIKAAVKTTITAVKSFTAFLAAGGWVVVLLVIFLGVIGGIGFSSSNSSSEPLSQEVLAYTPTIQKYASQYGIPEYVASIQAIMMQESGGRGTDPMQSSECPYNTRYPNSPGAIQDPEYSIQVGIQYYAACVQEAACESPLDMGKLQLSWQGYNYGNGYISWAIRKYGGYSLENALQFSQEQAASHGWTSYGDPEYVPHVQRYYSGGSIFDGLFGNGQIVSIAKSQLGNEGGMKFWSWYGFPSREEWCACFVSWCADQAGLIQRGAIPKFSLCTDGVEWFQEKGRWQNVGSIPTPGTLIFFDWDYDGESDHVGIVELCDGSTIYTIEGNSGDAVRQNSYVINSEFIMGYGIIS</sequence>
<name>A0AAW6DLK5_MEDGN</name>
<feature type="region of interest" description="Disordered" evidence="1">
    <location>
        <begin position="31"/>
        <end position="95"/>
    </location>
</feature>
<dbReference type="InterPro" id="IPR038765">
    <property type="entry name" value="Papain-like_cys_pep_sf"/>
</dbReference>
<keyword evidence="2" id="KW-0472">Membrane</keyword>
<accession>A0AAW6DLK5</accession>
<keyword evidence="2" id="KW-0812">Transmembrane</keyword>
<feature type="transmembrane region" description="Helical" evidence="2">
    <location>
        <begin position="193"/>
        <end position="219"/>
    </location>
</feature>
<evidence type="ECO:0000313" key="5">
    <source>
        <dbReference type="EMBL" id="MDB8687902.1"/>
    </source>
</evidence>